<dbReference type="RefSeq" id="WP_111611609.1">
    <property type="nucleotide sequence ID" value="NZ_QLLK01000005.1"/>
</dbReference>
<evidence type="ECO:0000259" key="2">
    <source>
        <dbReference type="PROSITE" id="PS50093"/>
    </source>
</evidence>
<accession>A0A327PDG2</accession>
<feature type="chain" id="PRO_5016239384" evidence="1">
    <location>
        <begin position="23"/>
        <end position="781"/>
    </location>
</feature>
<evidence type="ECO:0000313" key="4">
    <source>
        <dbReference type="Proteomes" id="UP000249610"/>
    </source>
</evidence>
<feature type="signal peptide" evidence="1">
    <location>
        <begin position="1"/>
        <end position="22"/>
    </location>
</feature>
<sequence length="781" mass="85876">MNRILRLPLLLFLFAFAFNAKGQVGFPYCETFADQESVGAETIFGGNARMENGVLRLTDAQREQNGYVYIDIPFSPAYGIKTSFEYFMYGGSGADGLTVFLFDAAVQNFRIGGFGGSFGYAQRGSTPGMTGAYLGIGFDSFGNFSNNSEGKIGGFNGSPNGLYPNSISIRKGGSGLNGYEFIGGKMTLDPPTGPLGLALDVEFQFPLSSGGQGTTRVTDPAVPGYRKVFLELEPNPTGIGYILKMEMVVTTLANEPRTITIFPGIPFPYEPPKNLKIGFAASTGGETNIHEIRNLIVEVSNDEGLQNPSGVDFSDFASCEGQENTYYITDEEVILPNENSEIRCLQFYASLEDIEEESDDICAQGKCREENRVLELPEGTFTAGSDGGDFTFFPNEGFTDQSVTVYYTITDTYGKSSEGNAMTLKIQESPEPISIYENGNLEIVEEVRLCGGESVTLTSMGGEIYERYEWYKDDELITGATSEQYSASSVGEYVVKAYNRKNCPAISNSILVSFPEFPDFGFESPVVGCVPGETVDVTKSISNYDPFTFDYKLSGGGETFLDDEMKEISVSGEYQLQIKHADLDCYSSPEPIQVVILQEELIANFSFEIRGTGVKGEEDGGFFPDDVFQFRDLSPNGAESWSWDFGDGSVSTEKNPTHVYGKKGEFDVVLTVTNMWGCEASLTQRVSIIRSYRIMFPTGFTPLSNSNQFFLPKFKGLISGELMIFNTWGDLIFQTDDLNTPGWDGKLDDKLLDAGFYVYRYDAIATDGEKVTRSGKFKLIR</sequence>
<dbReference type="InterPro" id="IPR035986">
    <property type="entry name" value="PKD_dom_sf"/>
</dbReference>
<dbReference type="OrthoDB" id="7794186at2"/>
<dbReference type="GO" id="GO:0005975">
    <property type="term" value="P:carbohydrate metabolic process"/>
    <property type="evidence" value="ECO:0007669"/>
    <property type="project" value="UniProtKB-ARBA"/>
</dbReference>
<evidence type="ECO:0000256" key="1">
    <source>
        <dbReference type="SAM" id="SignalP"/>
    </source>
</evidence>
<keyword evidence="4" id="KW-1185">Reference proteome</keyword>
<dbReference type="InterPro" id="IPR000601">
    <property type="entry name" value="PKD_dom"/>
</dbReference>
<dbReference type="CDD" id="cd00146">
    <property type="entry name" value="PKD"/>
    <property type="match status" value="1"/>
</dbReference>
<dbReference type="InterPro" id="IPR013783">
    <property type="entry name" value="Ig-like_fold"/>
</dbReference>
<dbReference type="PROSITE" id="PS50093">
    <property type="entry name" value="PKD"/>
    <property type="match status" value="1"/>
</dbReference>
<dbReference type="InterPro" id="IPR022409">
    <property type="entry name" value="PKD/Chitinase_dom"/>
</dbReference>
<reference evidence="3 4" key="1">
    <citation type="submission" date="2018-06" db="EMBL/GenBank/DDBJ databases">
        <title>Genomic Encyclopedia of Archaeal and Bacterial Type Strains, Phase II (KMG-II): from individual species to whole genera.</title>
        <authorList>
            <person name="Goeker M."/>
        </authorList>
    </citation>
    <scope>NUCLEOTIDE SEQUENCE [LARGE SCALE GENOMIC DNA]</scope>
    <source>
        <strain evidence="3 4">DSM 23446</strain>
    </source>
</reference>
<evidence type="ECO:0000313" key="3">
    <source>
        <dbReference type="EMBL" id="RAI90259.1"/>
    </source>
</evidence>
<dbReference type="Proteomes" id="UP000249610">
    <property type="component" value="Unassembled WGS sequence"/>
</dbReference>
<dbReference type="SUPFAM" id="SSF49299">
    <property type="entry name" value="PKD domain"/>
    <property type="match status" value="1"/>
</dbReference>
<dbReference type="Gene3D" id="2.60.40.10">
    <property type="entry name" value="Immunoglobulins"/>
    <property type="match status" value="1"/>
</dbReference>
<dbReference type="Gene3D" id="2.60.120.200">
    <property type="match status" value="1"/>
</dbReference>
<protein>
    <submittedName>
        <fullName evidence="3">CHU domain-containing protein</fullName>
    </submittedName>
</protein>
<dbReference type="EMBL" id="QLLK01000005">
    <property type="protein sequence ID" value="RAI90259.1"/>
    <property type="molecule type" value="Genomic_DNA"/>
</dbReference>
<dbReference type="SUPFAM" id="SSF49899">
    <property type="entry name" value="Concanavalin A-like lectins/glucanases"/>
    <property type="match status" value="1"/>
</dbReference>
<keyword evidence="1" id="KW-0732">Signal</keyword>
<dbReference type="GO" id="GO:0004553">
    <property type="term" value="F:hydrolase activity, hydrolyzing O-glycosyl compounds"/>
    <property type="evidence" value="ECO:0007669"/>
    <property type="project" value="UniProtKB-ARBA"/>
</dbReference>
<name>A0A327PDG2_9BACT</name>
<feature type="domain" description="PKD" evidence="2">
    <location>
        <begin position="630"/>
        <end position="688"/>
    </location>
</feature>
<dbReference type="InterPro" id="IPR013320">
    <property type="entry name" value="ConA-like_dom_sf"/>
</dbReference>
<dbReference type="Pfam" id="PF18911">
    <property type="entry name" value="PKD_4"/>
    <property type="match status" value="1"/>
</dbReference>
<dbReference type="SMART" id="SM00089">
    <property type="entry name" value="PKD"/>
    <property type="match status" value="1"/>
</dbReference>
<comment type="caution">
    <text evidence="3">The sequence shown here is derived from an EMBL/GenBank/DDBJ whole genome shotgun (WGS) entry which is preliminary data.</text>
</comment>
<proteinExistence type="predicted"/>
<gene>
    <name evidence="3" type="ORF">LV83_02272</name>
</gene>
<organism evidence="3 4">
    <name type="scientific">Algoriphagus yeomjeoni</name>
    <dbReference type="NCBI Taxonomy" id="291403"/>
    <lineage>
        <taxon>Bacteria</taxon>
        <taxon>Pseudomonadati</taxon>
        <taxon>Bacteroidota</taxon>
        <taxon>Cytophagia</taxon>
        <taxon>Cytophagales</taxon>
        <taxon>Cyclobacteriaceae</taxon>
        <taxon>Algoriphagus</taxon>
    </lineage>
</organism>
<dbReference type="AlphaFoldDB" id="A0A327PDG2"/>